<keyword evidence="9" id="KW-1185">Reference proteome</keyword>
<dbReference type="PROSITE" id="PS51257">
    <property type="entry name" value="PROKAR_LIPOPROTEIN"/>
    <property type="match status" value="1"/>
</dbReference>
<evidence type="ECO:0000256" key="6">
    <source>
        <dbReference type="SAM" id="SignalP"/>
    </source>
</evidence>
<feature type="disulfide bond" evidence="5">
    <location>
        <begin position="24"/>
        <end position="105"/>
    </location>
</feature>
<dbReference type="Gene3D" id="2.40.50.120">
    <property type="match status" value="1"/>
</dbReference>
<dbReference type="PANTHER" id="PTHR11844:SF25">
    <property type="entry name" value="NTR DOMAIN-CONTAINING PROTEIN"/>
    <property type="match status" value="1"/>
</dbReference>
<dbReference type="InterPro" id="IPR001820">
    <property type="entry name" value="TIMP"/>
</dbReference>
<evidence type="ECO:0000259" key="7">
    <source>
        <dbReference type="PROSITE" id="PS50189"/>
    </source>
</evidence>
<evidence type="ECO:0000256" key="1">
    <source>
        <dbReference type="ARBA" id="ARBA00004613"/>
    </source>
</evidence>
<feature type="chain" id="PRO_5044763001" description="NTR domain-containing protein" evidence="6">
    <location>
        <begin position="24"/>
        <end position="162"/>
    </location>
</feature>
<dbReference type="PROSITE" id="PS50189">
    <property type="entry name" value="NTR"/>
    <property type="match status" value="1"/>
</dbReference>
<dbReference type="Proteomes" id="UP001634394">
    <property type="component" value="Unassembled WGS sequence"/>
</dbReference>
<feature type="disulfide bond" evidence="5">
    <location>
        <begin position="26"/>
        <end position="132"/>
    </location>
</feature>
<feature type="domain" description="NTR" evidence="7">
    <location>
        <begin position="24"/>
        <end position="159"/>
    </location>
</feature>
<reference evidence="8 9" key="1">
    <citation type="submission" date="2024-11" db="EMBL/GenBank/DDBJ databases">
        <title>Chromosome-level genome assembly of the freshwater bivalve Anodonta woodiana.</title>
        <authorList>
            <person name="Chen X."/>
        </authorList>
    </citation>
    <scope>NUCLEOTIDE SEQUENCE [LARGE SCALE GENOMIC DNA]</scope>
    <source>
        <strain evidence="8">MN2024</strain>
        <tissue evidence="8">Gills</tissue>
    </source>
</reference>
<accession>A0ABD3X2I5</accession>
<proteinExistence type="predicted"/>
<sequence>MERQVLFLQTLFILLVTSYVAYACICNLLTLQESLCPENNRTVLIANVKKMDTNLDANGNATTDPNAPNGRYEMNLEQTFKNGSNPLDTDNGVFFMYFPRNDTNCGRIFNKSDSYLLTGSVDHSGDFHSSTCEHVIPKADVVSNSTTMNILQGNHTLNCTHF</sequence>
<evidence type="ECO:0000256" key="4">
    <source>
        <dbReference type="PIRSR" id="PIRSR601820-1"/>
    </source>
</evidence>
<organism evidence="8 9">
    <name type="scientific">Sinanodonta woodiana</name>
    <name type="common">Chinese pond mussel</name>
    <name type="synonym">Anodonta woodiana</name>
    <dbReference type="NCBI Taxonomy" id="1069815"/>
    <lineage>
        <taxon>Eukaryota</taxon>
        <taxon>Metazoa</taxon>
        <taxon>Spiralia</taxon>
        <taxon>Lophotrochozoa</taxon>
        <taxon>Mollusca</taxon>
        <taxon>Bivalvia</taxon>
        <taxon>Autobranchia</taxon>
        <taxon>Heteroconchia</taxon>
        <taxon>Palaeoheterodonta</taxon>
        <taxon>Unionida</taxon>
        <taxon>Unionoidea</taxon>
        <taxon>Unionidae</taxon>
        <taxon>Unioninae</taxon>
        <taxon>Sinanodonta</taxon>
    </lineage>
</organism>
<keyword evidence="2" id="KW-0964">Secreted</keyword>
<dbReference type="InterPro" id="IPR001134">
    <property type="entry name" value="Netrin_domain"/>
</dbReference>
<evidence type="ECO:0000313" key="8">
    <source>
        <dbReference type="EMBL" id="KAL3880461.1"/>
    </source>
</evidence>
<keyword evidence="4" id="KW-0862">Zinc</keyword>
<keyword evidence="3 5" id="KW-1015">Disulfide bond</keyword>
<dbReference type="GO" id="GO:0005576">
    <property type="term" value="C:extracellular region"/>
    <property type="evidence" value="ECO:0007669"/>
    <property type="project" value="UniProtKB-SubCell"/>
</dbReference>
<gene>
    <name evidence="8" type="ORF">ACJMK2_032698</name>
</gene>
<keyword evidence="6" id="KW-0732">Signal</keyword>
<dbReference type="EMBL" id="JBJQND010000004">
    <property type="protein sequence ID" value="KAL3880461.1"/>
    <property type="molecule type" value="Genomic_DNA"/>
</dbReference>
<evidence type="ECO:0000256" key="5">
    <source>
        <dbReference type="PIRSR" id="PIRSR601820-3"/>
    </source>
</evidence>
<evidence type="ECO:0000256" key="3">
    <source>
        <dbReference type="ARBA" id="ARBA00023157"/>
    </source>
</evidence>
<keyword evidence="4" id="KW-0479">Metal-binding</keyword>
<protein>
    <recommendedName>
        <fullName evidence="7">NTR domain-containing protein</fullName>
    </recommendedName>
</protein>
<dbReference type="AlphaFoldDB" id="A0ABD3X2I5"/>
<comment type="caution">
    <text evidence="8">The sequence shown here is derived from an EMBL/GenBank/DDBJ whole genome shotgun (WGS) entry which is preliminary data.</text>
</comment>
<evidence type="ECO:0000256" key="2">
    <source>
        <dbReference type="ARBA" id="ARBA00022525"/>
    </source>
</evidence>
<dbReference type="PANTHER" id="PTHR11844">
    <property type="entry name" value="METALLOPROTEASE INHIBITOR"/>
    <property type="match status" value="1"/>
</dbReference>
<feature type="binding site" evidence="4">
    <location>
        <position position="24"/>
    </location>
    <ligand>
        <name>Zn(2+)</name>
        <dbReference type="ChEBI" id="CHEBI:29105"/>
        <note>ligand shared with metalloproteinase partner</note>
    </ligand>
</feature>
<name>A0ABD3X2I5_SINWO</name>
<evidence type="ECO:0000313" key="9">
    <source>
        <dbReference type="Proteomes" id="UP001634394"/>
    </source>
</evidence>
<comment type="subcellular location">
    <subcellularLocation>
        <location evidence="1">Secreted</location>
    </subcellularLocation>
</comment>
<dbReference type="SUPFAM" id="SSF50242">
    <property type="entry name" value="TIMP-like"/>
    <property type="match status" value="1"/>
</dbReference>
<feature type="signal peptide" evidence="6">
    <location>
        <begin position="1"/>
        <end position="23"/>
    </location>
</feature>
<dbReference type="Pfam" id="PF00965">
    <property type="entry name" value="TIMP"/>
    <property type="match status" value="1"/>
</dbReference>
<dbReference type="InterPro" id="IPR008993">
    <property type="entry name" value="TIMP-like_OB-fold"/>
</dbReference>